<feature type="compositionally biased region" description="Polar residues" evidence="1">
    <location>
        <begin position="409"/>
        <end position="426"/>
    </location>
</feature>
<feature type="region of interest" description="Disordered" evidence="1">
    <location>
        <begin position="297"/>
        <end position="426"/>
    </location>
</feature>
<evidence type="ECO:0000313" key="2">
    <source>
        <dbReference type="EMBL" id="CRL18709.1"/>
    </source>
</evidence>
<feature type="region of interest" description="Disordered" evidence="1">
    <location>
        <begin position="658"/>
        <end position="777"/>
    </location>
</feature>
<dbReference type="AlphaFoldDB" id="A0A0G4NXL4"/>
<evidence type="ECO:0000313" key="3">
    <source>
        <dbReference type="Proteomes" id="UP000053732"/>
    </source>
</evidence>
<feature type="compositionally biased region" description="Basic and acidic residues" evidence="1">
    <location>
        <begin position="540"/>
        <end position="551"/>
    </location>
</feature>
<name>A0A0G4NXL4_PENC3</name>
<reference evidence="2 3" key="1">
    <citation type="journal article" date="2014" name="Nat. Commun.">
        <title>Multiple recent horizontal transfers of a large genomic region in cheese making fungi.</title>
        <authorList>
            <person name="Cheeseman K."/>
            <person name="Ropars J."/>
            <person name="Renault P."/>
            <person name="Dupont J."/>
            <person name="Gouzy J."/>
            <person name="Branca A."/>
            <person name="Abraham A.L."/>
            <person name="Ceppi M."/>
            <person name="Conseiller E."/>
            <person name="Debuchy R."/>
            <person name="Malagnac F."/>
            <person name="Goarin A."/>
            <person name="Silar P."/>
            <person name="Lacoste S."/>
            <person name="Sallet E."/>
            <person name="Bensimon A."/>
            <person name="Giraud T."/>
            <person name="Brygoo Y."/>
        </authorList>
    </citation>
    <scope>NUCLEOTIDE SEQUENCE [LARGE SCALE GENOMIC DNA]</scope>
    <source>
        <strain evidence="3">FM 013</strain>
    </source>
</reference>
<feature type="compositionally biased region" description="Polar residues" evidence="1">
    <location>
        <begin position="223"/>
        <end position="233"/>
    </location>
</feature>
<dbReference type="EMBL" id="HG793135">
    <property type="protein sequence ID" value="CRL18709.1"/>
    <property type="molecule type" value="Genomic_DNA"/>
</dbReference>
<sequence length="810" mass="88415">MFFITCPRLRRGHRPDSPSGFAQSYRDGQMENVDGPREQGQGKAQPNTRFQDGTWLTWDIAGPPLGSTFTPVRDRRRRSTSLSRRLRHRFSRESRQSGEHRHVFPFSLKLKSNAPKATTELSMVGGMGSGSLMSTRGYDSDAQCIGSPQHAEHVRASPRSPAFRRMGLHDLIEYSRERNDLEMWANANSHDQSDTPGTPFGMHYIPTPPGSLRGRTAHPDSTAEGTGSQSVPSFKNERSGEQNTFTKSFPSLHASQEELAPPNQEHLQSREAFKGSSSGENLQNLVADWAQYMGSDRNDHRAASSTSLAREDPGITVSKTRQPTGPPGTHSENRVPHLGDLDLSHRLAGTSVGSGPPSANPSMSELPRPNRYGPQMASQENFQSHERSGTSTIGGSDPQRLAASHQRDTSSFYSRQSSNPSRGASAVQSLRVHAANAMDSLPNIHAQMAAETGSVKNELEPVAEVLKSKFVEQLDAANWESPQVHGIFNGPNGAGPHRRVSPGWMTGGRRMGYGYSLVDNAEAHPPGVGGNGSPVPNANWHRDTSGPRSDSRQSPTNRSPTNAIGEPVLTPTMWAKMKSHSVRDNRHAPLAVDLAGVGMAAGEAHRASSSGAQHIGSPISIKSPTSAKSPSSAKTPSSAKSFYIEDVDETFLSRWAKASRSTRKQPQPDMYQDSTHGRSVCTPDTSPLGERRLSMDQTNHQPSVYFDPSNGRSADKQNGEPSRSRSGRWIPKFSRNRESKKRSNLPPKEPSEESPVPYQQRPSSDLRRANSTRSDMAEELASAYQECIGMPGAFYGSRWASRTSLVVEAE</sequence>
<proteinExistence type="predicted"/>
<keyword evidence="3" id="KW-1185">Reference proteome</keyword>
<feature type="region of interest" description="Disordered" evidence="1">
    <location>
        <begin position="604"/>
        <end position="638"/>
    </location>
</feature>
<accession>A0A0G4NXL4</accession>
<evidence type="ECO:0000256" key="1">
    <source>
        <dbReference type="SAM" id="MobiDB-lite"/>
    </source>
</evidence>
<feature type="compositionally biased region" description="Polar residues" evidence="1">
    <location>
        <begin position="187"/>
        <end position="196"/>
    </location>
</feature>
<feature type="compositionally biased region" description="Basic and acidic residues" evidence="1">
    <location>
        <begin position="331"/>
        <end position="345"/>
    </location>
</feature>
<protein>
    <submittedName>
        <fullName evidence="2">Str. FM013</fullName>
    </submittedName>
</protein>
<feature type="region of interest" description="Disordered" evidence="1">
    <location>
        <begin position="1"/>
        <end position="49"/>
    </location>
</feature>
<feature type="compositionally biased region" description="Low complexity" evidence="1">
    <location>
        <begin position="617"/>
        <end position="638"/>
    </location>
</feature>
<organism evidence="2 3">
    <name type="scientific">Penicillium camemberti (strain FM 013)</name>
    <dbReference type="NCBI Taxonomy" id="1429867"/>
    <lineage>
        <taxon>Eukaryota</taxon>
        <taxon>Fungi</taxon>
        <taxon>Dikarya</taxon>
        <taxon>Ascomycota</taxon>
        <taxon>Pezizomycotina</taxon>
        <taxon>Eurotiomycetes</taxon>
        <taxon>Eurotiomycetidae</taxon>
        <taxon>Eurotiales</taxon>
        <taxon>Aspergillaceae</taxon>
        <taxon>Penicillium</taxon>
    </lineage>
</organism>
<dbReference type="Proteomes" id="UP000053732">
    <property type="component" value="Unassembled WGS sequence"/>
</dbReference>
<feature type="region of interest" description="Disordered" evidence="1">
    <location>
        <begin position="187"/>
        <end position="279"/>
    </location>
</feature>
<gene>
    <name evidence="2" type="ORF">PCAMFM013_S002g000579</name>
</gene>
<feature type="compositionally biased region" description="Polar residues" evidence="1">
    <location>
        <begin position="552"/>
        <end position="562"/>
    </location>
</feature>
<feature type="region of interest" description="Disordered" evidence="1">
    <location>
        <begin position="524"/>
        <end position="570"/>
    </location>
</feature>